<dbReference type="InterPro" id="IPR013762">
    <property type="entry name" value="Integrase-like_cat_sf"/>
</dbReference>
<reference evidence="3" key="1">
    <citation type="journal article" date="2014" name="Int. J. Syst. Evol. Microbiol.">
        <title>Complete genome sequence of Corynebacterium casei LMG S-19264T (=DSM 44701T), isolated from a smear-ripened cheese.</title>
        <authorList>
            <consortium name="US DOE Joint Genome Institute (JGI-PGF)"/>
            <person name="Walter F."/>
            <person name="Albersmeier A."/>
            <person name="Kalinowski J."/>
            <person name="Ruckert C."/>
        </authorList>
    </citation>
    <scope>NUCLEOTIDE SEQUENCE</scope>
    <source>
        <strain evidence="3">CGMCC 1.10749</strain>
    </source>
</reference>
<dbReference type="GO" id="GO:0006310">
    <property type="term" value="P:DNA recombination"/>
    <property type="evidence" value="ECO:0007669"/>
    <property type="project" value="UniProtKB-KW"/>
</dbReference>
<dbReference type="GO" id="GO:0015074">
    <property type="term" value="P:DNA integration"/>
    <property type="evidence" value="ECO:0007669"/>
    <property type="project" value="InterPro"/>
</dbReference>
<feature type="domain" description="Tyr recombinase" evidence="2">
    <location>
        <begin position="1"/>
        <end position="90"/>
    </location>
</feature>
<proteinExistence type="predicted"/>
<gene>
    <name evidence="3" type="ORF">GCM10011314_32440</name>
</gene>
<evidence type="ECO:0000259" key="2">
    <source>
        <dbReference type="PROSITE" id="PS51898"/>
    </source>
</evidence>
<dbReference type="InterPro" id="IPR002104">
    <property type="entry name" value="Integrase_catalytic"/>
</dbReference>
<dbReference type="Proteomes" id="UP000628079">
    <property type="component" value="Unassembled WGS sequence"/>
</dbReference>
<dbReference type="GO" id="GO:0003677">
    <property type="term" value="F:DNA binding"/>
    <property type="evidence" value="ECO:0007669"/>
    <property type="project" value="InterPro"/>
</dbReference>
<comment type="caution">
    <text evidence="3">The sequence shown here is derived from an EMBL/GenBank/DDBJ whole genome shotgun (WGS) entry which is preliminary data.</text>
</comment>
<dbReference type="Gene3D" id="1.10.443.10">
    <property type="entry name" value="Intergrase catalytic core"/>
    <property type="match status" value="1"/>
</dbReference>
<dbReference type="InterPro" id="IPR011010">
    <property type="entry name" value="DNA_brk_join_enz"/>
</dbReference>
<accession>A0A8H9KRW2</accession>
<dbReference type="PROSITE" id="PS51898">
    <property type="entry name" value="TYR_RECOMBINASE"/>
    <property type="match status" value="1"/>
</dbReference>
<keyword evidence="1" id="KW-0233">DNA recombination</keyword>
<evidence type="ECO:0000256" key="1">
    <source>
        <dbReference type="ARBA" id="ARBA00023172"/>
    </source>
</evidence>
<protein>
    <recommendedName>
        <fullName evidence="2">Tyr recombinase domain-containing protein</fullName>
    </recommendedName>
</protein>
<dbReference type="AlphaFoldDB" id="A0A8H9KRW2"/>
<reference evidence="3" key="2">
    <citation type="submission" date="2020-09" db="EMBL/GenBank/DDBJ databases">
        <authorList>
            <person name="Sun Q."/>
            <person name="Zhou Y."/>
        </authorList>
    </citation>
    <scope>NUCLEOTIDE SEQUENCE</scope>
    <source>
        <strain evidence="3">CGMCC 1.10749</strain>
    </source>
</reference>
<evidence type="ECO:0000313" key="3">
    <source>
        <dbReference type="EMBL" id="GGB90090.1"/>
    </source>
</evidence>
<name>A0A8H9KRW2_9MICO</name>
<organism evidence="3 4">
    <name type="scientific">Knoellia flava</name>
    <dbReference type="NCBI Taxonomy" id="913969"/>
    <lineage>
        <taxon>Bacteria</taxon>
        <taxon>Bacillati</taxon>
        <taxon>Actinomycetota</taxon>
        <taxon>Actinomycetes</taxon>
        <taxon>Micrococcales</taxon>
        <taxon>Intrasporangiaceae</taxon>
        <taxon>Knoellia</taxon>
    </lineage>
</organism>
<dbReference type="EMBL" id="BMEA01000005">
    <property type="protein sequence ID" value="GGB90090.1"/>
    <property type="molecule type" value="Genomic_DNA"/>
</dbReference>
<sequence>MWADCGLVFTTRLGDPVDPRNFHRDFKLRAAKAGVPIVPIHSTRRTCASLLVALDVHPRVAMAVLRHSRIALTMGVYSQVSTQSTRDALRQLGATSQLANSSSLHKRSHPFAKRPQLLNEPRISIAGELKDGFGTPQGGLRTFVEDLVILLLTSAQLVSRAPKCEHVMS</sequence>
<evidence type="ECO:0000313" key="4">
    <source>
        <dbReference type="Proteomes" id="UP000628079"/>
    </source>
</evidence>
<dbReference type="SUPFAM" id="SSF56349">
    <property type="entry name" value="DNA breaking-rejoining enzymes"/>
    <property type="match status" value="1"/>
</dbReference>